<keyword evidence="4" id="KW-1185">Reference proteome</keyword>
<sequence length="77" mass="8998">MREIDIHGLLVTQAKTLLDHTLNTLPKGVFELRVIHGYRGGNVLQQYVRKSYRHRRIERVLLTMNSGETILRLKDKS</sequence>
<accession>A0A415P321</accession>
<dbReference type="EMBL" id="QRPK01000073">
    <property type="protein sequence ID" value="RHM07015.1"/>
    <property type="molecule type" value="Genomic_DNA"/>
</dbReference>
<gene>
    <name evidence="3" type="ORF">DWZ83_09400</name>
    <name evidence="2" type="ORF">KHZ85_06465</name>
</gene>
<name>A0A415P321_9FIRM</name>
<reference evidence="3 4" key="1">
    <citation type="submission" date="2018-08" db="EMBL/GenBank/DDBJ databases">
        <title>A genome reference for cultivated species of the human gut microbiota.</title>
        <authorList>
            <person name="Zou Y."/>
            <person name="Xue W."/>
            <person name="Luo G."/>
        </authorList>
    </citation>
    <scope>NUCLEOTIDE SEQUENCE [LARGE SCALE GENOMIC DNA]</scope>
    <source>
        <strain evidence="3 4">AF35-6BH</strain>
    </source>
</reference>
<dbReference type="InterPro" id="IPR002625">
    <property type="entry name" value="Smr_dom"/>
</dbReference>
<reference evidence="2" key="2">
    <citation type="submission" date="2021-02" db="EMBL/GenBank/DDBJ databases">
        <title>Infant gut strain persistence is associated with maternal origin, phylogeny, and functional potential including surface adhesion and iron acquisition.</title>
        <authorList>
            <person name="Lou Y.C."/>
        </authorList>
    </citation>
    <scope>NUCLEOTIDE SEQUENCE</scope>
    <source>
        <strain evidence="2">L3_108_103G1_dasL3_108_103G1_concoct_2</strain>
    </source>
</reference>
<dbReference type="OrthoDB" id="9810960at2"/>
<dbReference type="EMBL" id="JAGZMZ010000014">
    <property type="protein sequence ID" value="MBS4884392.1"/>
    <property type="molecule type" value="Genomic_DNA"/>
</dbReference>
<evidence type="ECO:0000313" key="4">
    <source>
        <dbReference type="Proteomes" id="UP000284868"/>
    </source>
</evidence>
<protein>
    <submittedName>
        <fullName evidence="2">Smr/MutS family protein</fullName>
    </submittedName>
</protein>
<dbReference type="RefSeq" id="WP_004797736.1">
    <property type="nucleotide sequence ID" value="NZ_CABKNA010000012.1"/>
</dbReference>
<dbReference type="AlphaFoldDB" id="A0A415P321"/>
<organism evidence="3 4">
    <name type="scientific">Amedibacillus dolichus</name>
    <dbReference type="NCBI Taxonomy" id="31971"/>
    <lineage>
        <taxon>Bacteria</taxon>
        <taxon>Bacillati</taxon>
        <taxon>Bacillota</taxon>
        <taxon>Erysipelotrichia</taxon>
        <taxon>Erysipelotrichales</taxon>
        <taxon>Erysipelotrichaceae</taxon>
        <taxon>Amedibacillus</taxon>
    </lineage>
</organism>
<evidence type="ECO:0000313" key="2">
    <source>
        <dbReference type="EMBL" id="MBS4884392.1"/>
    </source>
</evidence>
<dbReference type="GeneID" id="92792575"/>
<evidence type="ECO:0000313" key="3">
    <source>
        <dbReference type="EMBL" id="RHM07015.1"/>
    </source>
</evidence>
<dbReference type="Proteomes" id="UP000753219">
    <property type="component" value="Unassembled WGS sequence"/>
</dbReference>
<dbReference type="SMART" id="SM00463">
    <property type="entry name" value="SMR"/>
    <property type="match status" value="1"/>
</dbReference>
<evidence type="ECO:0000259" key="1">
    <source>
        <dbReference type="SMART" id="SM00463"/>
    </source>
</evidence>
<dbReference type="Pfam" id="PF01713">
    <property type="entry name" value="Smr"/>
    <property type="match status" value="1"/>
</dbReference>
<feature type="domain" description="Smr" evidence="1">
    <location>
        <begin position="1"/>
        <end position="74"/>
    </location>
</feature>
<dbReference type="SUPFAM" id="SSF160443">
    <property type="entry name" value="SMR domain-like"/>
    <property type="match status" value="1"/>
</dbReference>
<dbReference type="Gene3D" id="3.30.1370.110">
    <property type="match status" value="1"/>
</dbReference>
<dbReference type="Proteomes" id="UP000284868">
    <property type="component" value="Unassembled WGS sequence"/>
</dbReference>
<comment type="caution">
    <text evidence="3">The sequence shown here is derived from an EMBL/GenBank/DDBJ whole genome shotgun (WGS) entry which is preliminary data.</text>
</comment>
<dbReference type="InterPro" id="IPR036063">
    <property type="entry name" value="Smr_dom_sf"/>
</dbReference>
<proteinExistence type="predicted"/>